<accession>A0A9X1XY95</accession>
<dbReference type="CDD" id="cd09911">
    <property type="entry name" value="Lin0431_like"/>
    <property type="match status" value="1"/>
</dbReference>
<dbReference type="Pfam" id="PF07009">
    <property type="entry name" value="NusG_II"/>
    <property type="match status" value="1"/>
</dbReference>
<proteinExistence type="predicted"/>
<name>A0A9X1XY95_9BACL</name>
<reference evidence="1" key="1">
    <citation type="submission" date="2022-04" db="EMBL/GenBank/DDBJ databases">
        <authorList>
            <person name="Seo M.-J."/>
        </authorList>
    </citation>
    <scope>NUCLEOTIDE SEQUENCE</scope>
    <source>
        <strain evidence="1">MBLB2552</strain>
    </source>
</reference>
<dbReference type="Proteomes" id="UP001139534">
    <property type="component" value="Unassembled WGS sequence"/>
</dbReference>
<dbReference type="AlphaFoldDB" id="A0A9X1XY95"/>
<organism evidence="1 2">
    <name type="scientific">Paenibacillus mellifer</name>
    <dbReference type="NCBI Taxonomy" id="2937794"/>
    <lineage>
        <taxon>Bacteria</taxon>
        <taxon>Bacillati</taxon>
        <taxon>Bacillota</taxon>
        <taxon>Bacilli</taxon>
        <taxon>Bacillales</taxon>
        <taxon>Paenibacillaceae</taxon>
        <taxon>Paenibacillus</taxon>
    </lineage>
</organism>
<protein>
    <submittedName>
        <fullName evidence="1">NusG domain II-containing protein</fullName>
    </submittedName>
</protein>
<dbReference type="RefSeq" id="WP_248550143.1">
    <property type="nucleotide sequence ID" value="NZ_JALPRK010000001.1"/>
</dbReference>
<dbReference type="EMBL" id="JALPRK010000001">
    <property type="protein sequence ID" value="MCK8485918.1"/>
    <property type="molecule type" value="Genomic_DNA"/>
</dbReference>
<gene>
    <name evidence="1" type="ORF">M0651_01895</name>
</gene>
<dbReference type="Gene3D" id="2.60.320.10">
    <property type="entry name" value="N-utilization substance G protein NusG, insert domain"/>
    <property type="match status" value="1"/>
</dbReference>
<evidence type="ECO:0000313" key="2">
    <source>
        <dbReference type="Proteomes" id="UP001139534"/>
    </source>
</evidence>
<dbReference type="InterPro" id="IPR038690">
    <property type="entry name" value="NusG_2_sf"/>
</dbReference>
<evidence type="ECO:0000313" key="1">
    <source>
        <dbReference type="EMBL" id="MCK8485918.1"/>
    </source>
</evidence>
<keyword evidence="2" id="KW-1185">Reference proteome</keyword>
<sequence length="137" mass="15266">MRLLKIKRGDVLLIVILVLLGSAWLLLRQVLESRESVDPATLRAEIKVDGDSYRSVPLGGGEETIEIHTEYGNNTLKVFNGGIQMIYADCPKKISMQMGFISRPGETIICVPNRVYVEIVRSGSLDRDETGVDAYIR</sequence>
<comment type="caution">
    <text evidence="1">The sequence shown here is derived from an EMBL/GenBank/DDBJ whole genome shotgun (WGS) entry which is preliminary data.</text>
</comment>